<name>A0A034V3W9_BACDO</name>
<keyword evidence="4 7" id="KW-1133">Transmembrane helix</keyword>
<evidence type="ECO:0000256" key="2">
    <source>
        <dbReference type="ARBA" id="ARBA00006244"/>
    </source>
</evidence>
<feature type="transmembrane region" description="Helical" evidence="7">
    <location>
        <begin position="21"/>
        <end position="41"/>
    </location>
</feature>
<dbReference type="InterPro" id="IPR025256">
    <property type="entry name" value="TM7S3/TM198-like_dom"/>
</dbReference>
<dbReference type="PANTHER" id="PTHR31247">
    <property type="entry name" value="TRANSMEMBRANE PROTEIN 198 FAMILY MEMBER"/>
    <property type="match status" value="1"/>
</dbReference>
<evidence type="ECO:0000256" key="7">
    <source>
        <dbReference type="SAM" id="Phobius"/>
    </source>
</evidence>
<dbReference type="GO" id="GO:0005886">
    <property type="term" value="C:plasma membrane"/>
    <property type="evidence" value="ECO:0007669"/>
    <property type="project" value="TreeGrafter"/>
</dbReference>
<evidence type="ECO:0000259" key="8">
    <source>
        <dbReference type="Pfam" id="PF13886"/>
    </source>
</evidence>
<sequence length="113" mass="11778">MDFMRPLLISFQFTGYRCLRAVGFLSGLMVGANAIFMLQDFHVTLLGKPTDSALAIVAGLLGAVIGSTYPVASILISAFAGALVAGAAMAVCVATMPDNDFGVSINPEHVIKQ</sequence>
<dbReference type="Pfam" id="PF13886">
    <property type="entry name" value="TM7S3_TM198"/>
    <property type="match status" value="1"/>
</dbReference>
<feature type="transmembrane region" description="Helical" evidence="7">
    <location>
        <begin position="79"/>
        <end position="97"/>
    </location>
</feature>
<evidence type="ECO:0000256" key="5">
    <source>
        <dbReference type="ARBA" id="ARBA00023136"/>
    </source>
</evidence>
<dbReference type="InterPro" id="IPR040236">
    <property type="entry name" value="TMEM198"/>
</dbReference>
<protein>
    <recommendedName>
        <fullName evidence="6">Transmembrane protein 198</fullName>
    </recommendedName>
</protein>
<dbReference type="AlphaFoldDB" id="A0A034V3W9"/>
<proteinExistence type="inferred from homology"/>
<keyword evidence="3 7" id="KW-0812">Transmembrane</keyword>
<evidence type="ECO:0000256" key="6">
    <source>
        <dbReference type="ARBA" id="ARBA00049737"/>
    </source>
</evidence>
<feature type="transmembrane region" description="Helical" evidence="7">
    <location>
        <begin position="53"/>
        <end position="72"/>
    </location>
</feature>
<feature type="domain" description="TM7S3/TM198-like" evidence="8">
    <location>
        <begin position="11"/>
        <end position="92"/>
    </location>
</feature>
<evidence type="ECO:0000256" key="3">
    <source>
        <dbReference type="ARBA" id="ARBA00022692"/>
    </source>
</evidence>
<evidence type="ECO:0000256" key="4">
    <source>
        <dbReference type="ARBA" id="ARBA00022989"/>
    </source>
</evidence>
<dbReference type="EMBL" id="GAKP01022482">
    <property type="protein sequence ID" value="JAC36470.1"/>
    <property type="molecule type" value="Transcribed_RNA"/>
</dbReference>
<accession>A0A034V3W9</accession>
<comment type="similarity">
    <text evidence="2">Belongs to the TMEM198 family.</text>
</comment>
<evidence type="ECO:0000256" key="1">
    <source>
        <dbReference type="ARBA" id="ARBA00004141"/>
    </source>
</evidence>
<comment type="subcellular location">
    <subcellularLocation>
        <location evidence="1">Membrane</location>
        <topology evidence="1">Multi-pass membrane protein</topology>
    </subcellularLocation>
</comment>
<keyword evidence="5 7" id="KW-0472">Membrane</keyword>
<reference evidence="9" key="1">
    <citation type="journal article" date="2014" name="BMC Genomics">
        <title>Characterizing the developmental transcriptome of the oriental fruit fly, Bactrocera dorsalis (Diptera: Tephritidae) through comparative genomic analysis with Drosophila melanogaster utilizing modENCODE datasets.</title>
        <authorList>
            <person name="Geib S.M."/>
            <person name="Calla B."/>
            <person name="Hall B."/>
            <person name="Hou S."/>
            <person name="Manoukis N.C."/>
        </authorList>
    </citation>
    <scope>NUCLEOTIDE SEQUENCE</scope>
    <source>
        <strain evidence="9">Punador</strain>
    </source>
</reference>
<dbReference type="PANTHER" id="PTHR31247:SF5">
    <property type="entry name" value="DUF4203 DOMAIN-CONTAINING PROTEIN"/>
    <property type="match status" value="1"/>
</dbReference>
<evidence type="ECO:0000313" key="9">
    <source>
        <dbReference type="EMBL" id="JAC36470.1"/>
    </source>
</evidence>
<dbReference type="OrthoDB" id="115781at2759"/>
<organism evidence="9">
    <name type="scientific">Bactrocera dorsalis</name>
    <name type="common">Oriental fruit fly</name>
    <name type="synonym">Dacus dorsalis</name>
    <dbReference type="NCBI Taxonomy" id="27457"/>
    <lineage>
        <taxon>Eukaryota</taxon>
        <taxon>Metazoa</taxon>
        <taxon>Ecdysozoa</taxon>
        <taxon>Arthropoda</taxon>
        <taxon>Hexapoda</taxon>
        <taxon>Insecta</taxon>
        <taxon>Pterygota</taxon>
        <taxon>Neoptera</taxon>
        <taxon>Endopterygota</taxon>
        <taxon>Diptera</taxon>
        <taxon>Brachycera</taxon>
        <taxon>Muscomorpha</taxon>
        <taxon>Tephritoidea</taxon>
        <taxon>Tephritidae</taxon>
        <taxon>Bactrocera</taxon>
        <taxon>Bactrocera</taxon>
    </lineage>
</organism>